<feature type="chain" id="PRO_5042942159" evidence="1">
    <location>
        <begin position="21"/>
        <end position="97"/>
    </location>
</feature>
<protein>
    <submittedName>
        <fullName evidence="2">Uncharacterized protein</fullName>
    </submittedName>
</protein>
<organism evidence="2 3">
    <name type="scientific">Pristionchus mayeri</name>
    <dbReference type="NCBI Taxonomy" id="1317129"/>
    <lineage>
        <taxon>Eukaryota</taxon>
        <taxon>Metazoa</taxon>
        <taxon>Ecdysozoa</taxon>
        <taxon>Nematoda</taxon>
        <taxon>Chromadorea</taxon>
        <taxon>Rhabditida</taxon>
        <taxon>Rhabditina</taxon>
        <taxon>Diplogasteromorpha</taxon>
        <taxon>Diplogasteroidea</taxon>
        <taxon>Neodiplogasteridae</taxon>
        <taxon>Pristionchus</taxon>
    </lineage>
</organism>
<dbReference type="Proteomes" id="UP001328107">
    <property type="component" value="Unassembled WGS sequence"/>
</dbReference>
<keyword evidence="1" id="KW-0732">Signal</keyword>
<evidence type="ECO:0000313" key="2">
    <source>
        <dbReference type="EMBL" id="GMR59729.1"/>
    </source>
</evidence>
<evidence type="ECO:0000256" key="1">
    <source>
        <dbReference type="SAM" id="SignalP"/>
    </source>
</evidence>
<accession>A0AAN5ICN1</accession>
<feature type="non-terminal residue" evidence="2">
    <location>
        <position position="1"/>
    </location>
</feature>
<gene>
    <name evidence="2" type="ORF">PMAYCL1PPCAC_29924</name>
</gene>
<reference evidence="3" key="1">
    <citation type="submission" date="2022-10" db="EMBL/GenBank/DDBJ databases">
        <title>Genome assembly of Pristionchus species.</title>
        <authorList>
            <person name="Yoshida K."/>
            <person name="Sommer R.J."/>
        </authorList>
    </citation>
    <scope>NUCLEOTIDE SEQUENCE [LARGE SCALE GENOMIC DNA]</scope>
    <source>
        <strain evidence="3">RS5460</strain>
    </source>
</reference>
<dbReference type="AlphaFoldDB" id="A0AAN5ICN1"/>
<evidence type="ECO:0000313" key="3">
    <source>
        <dbReference type="Proteomes" id="UP001328107"/>
    </source>
</evidence>
<proteinExistence type="predicted"/>
<keyword evidence="3" id="KW-1185">Reference proteome</keyword>
<dbReference type="EMBL" id="BTRK01000006">
    <property type="protein sequence ID" value="GMR59729.1"/>
    <property type="molecule type" value="Genomic_DNA"/>
</dbReference>
<sequence>QMFILLTLFALLFVSSSVGTSRNIHKRQIMFNNPWIPGPFGFGPNPYFGGAAQGGVPFFGGFVPSPPPNAVVHYHPIATSAGGQKINGYTWSWSSQP</sequence>
<name>A0AAN5ICN1_9BILA</name>
<feature type="signal peptide" evidence="1">
    <location>
        <begin position="1"/>
        <end position="20"/>
    </location>
</feature>
<comment type="caution">
    <text evidence="2">The sequence shown here is derived from an EMBL/GenBank/DDBJ whole genome shotgun (WGS) entry which is preliminary data.</text>
</comment>